<evidence type="ECO:0000256" key="2">
    <source>
        <dbReference type="ARBA" id="ARBA00022490"/>
    </source>
</evidence>
<dbReference type="GO" id="GO:0016279">
    <property type="term" value="F:protein-lysine N-methyltransferase activity"/>
    <property type="evidence" value="ECO:0007669"/>
    <property type="project" value="InterPro"/>
</dbReference>
<dbReference type="PANTHER" id="PTHR13200">
    <property type="entry name" value="EEF1A LYSINE METHYLTRANSFERASE 1"/>
    <property type="match status" value="1"/>
</dbReference>
<keyword evidence="4" id="KW-0808">Transferase</keyword>
<evidence type="ECO:0000313" key="6">
    <source>
        <dbReference type="Proteomes" id="UP001162131"/>
    </source>
</evidence>
<dbReference type="Proteomes" id="UP001162131">
    <property type="component" value="Unassembled WGS sequence"/>
</dbReference>
<dbReference type="InterPro" id="IPR002052">
    <property type="entry name" value="DNA_methylase_N6_adenine_CS"/>
</dbReference>
<evidence type="ECO:0000256" key="3">
    <source>
        <dbReference type="ARBA" id="ARBA00022603"/>
    </source>
</evidence>
<keyword evidence="6" id="KW-1185">Reference proteome</keyword>
<dbReference type="PROSITE" id="PS00092">
    <property type="entry name" value="N6_MTASE"/>
    <property type="match status" value="1"/>
</dbReference>
<gene>
    <name evidence="5" type="ORF">BSTOLATCC_MIC66212</name>
</gene>
<dbReference type="CDD" id="cd02440">
    <property type="entry name" value="AdoMet_MTases"/>
    <property type="match status" value="1"/>
</dbReference>
<evidence type="ECO:0000256" key="4">
    <source>
        <dbReference type="ARBA" id="ARBA00022679"/>
    </source>
</evidence>
<dbReference type="GO" id="GO:0005737">
    <property type="term" value="C:cytoplasm"/>
    <property type="evidence" value="ECO:0007669"/>
    <property type="project" value="UniProtKB-SubCell"/>
</dbReference>
<keyword evidence="2" id="KW-0963">Cytoplasm</keyword>
<comment type="caution">
    <text evidence="5">The sequence shown here is derived from an EMBL/GenBank/DDBJ whole genome shotgun (WGS) entry which is preliminary data.</text>
</comment>
<dbReference type="InterPro" id="IPR041370">
    <property type="entry name" value="Mlase_EEF1AKMT1/ZCCHC4"/>
</dbReference>
<protein>
    <submittedName>
        <fullName evidence="5">Uncharacterized protein</fullName>
    </submittedName>
</protein>
<keyword evidence="3" id="KW-0489">Methyltransferase</keyword>
<dbReference type="SUPFAM" id="SSF53335">
    <property type="entry name" value="S-adenosyl-L-methionine-dependent methyltransferases"/>
    <property type="match status" value="1"/>
</dbReference>
<name>A0AAU9KHR2_9CILI</name>
<organism evidence="5 6">
    <name type="scientific">Blepharisma stoltei</name>
    <dbReference type="NCBI Taxonomy" id="1481888"/>
    <lineage>
        <taxon>Eukaryota</taxon>
        <taxon>Sar</taxon>
        <taxon>Alveolata</taxon>
        <taxon>Ciliophora</taxon>
        <taxon>Postciliodesmatophora</taxon>
        <taxon>Heterotrichea</taxon>
        <taxon>Heterotrichida</taxon>
        <taxon>Blepharismidae</taxon>
        <taxon>Blepharisma</taxon>
    </lineage>
</organism>
<dbReference type="Gene3D" id="3.40.50.150">
    <property type="entry name" value="Vaccinia Virus protein VP39"/>
    <property type="match status" value="1"/>
</dbReference>
<dbReference type="InterPro" id="IPR029063">
    <property type="entry name" value="SAM-dependent_MTases_sf"/>
</dbReference>
<dbReference type="EMBL" id="CAJZBQ010000064">
    <property type="protein sequence ID" value="CAG9336335.1"/>
    <property type="molecule type" value="Genomic_DNA"/>
</dbReference>
<evidence type="ECO:0000313" key="5">
    <source>
        <dbReference type="EMBL" id="CAG9336335.1"/>
    </source>
</evidence>
<dbReference type="PANTHER" id="PTHR13200:SF1">
    <property type="entry name" value="NUCLEIC ACID BINDING PROTEIN"/>
    <property type="match status" value="1"/>
</dbReference>
<reference evidence="5" key="1">
    <citation type="submission" date="2021-09" db="EMBL/GenBank/DDBJ databases">
        <authorList>
            <consortium name="AG Swart"/>
            <person name="Singh M."/>
            <person name="Singh A."/>
            <person name="Seah K."/>
            <person name="Emmerich C."/>
        </authorList>
    </citation>
    <scope>NUCLEOTIDE SEQUENCE</scope>
    <source>
        <strain evidence="5">ATCC30299</strain>
    </source>
</reference>
<accession>A0AAU9KHR2</accession>
<dbReference type="GO" id="GO:0003676">
    <property type="term" value="F:nucleic acid binding"/>
    <property type="evidence" value="ECO:0007669"/>
    <property type="project" value="InterPro"/>
</dbReference>
<dbReference type="Pfam" id="PF10237">
    <property type="entry name" value="N6-adenineMlase"/>
    <property type="match status" value="1"/>
</dbReference>
<dbReference type="InterPro" id="IPR019369">
    <property type="entry name" value="Efm5/EEF1AKMT1"/>
</dbReference>
<dbReference type="AlphaFoldDB" id="A0AAU9KHR2"/>
<comment type="subcellular location">
    <subcellularLocation>
        <location evidence="1">Cytoplasm</location>
    </subcellularLocation>
</comment>
<sequence>MENTFLQQHREKEEFNQFWYSSRTINALVDETEDLHLQGFTKIACLSTPSLYFSLTEKSKENSRLFEIDRSFQRDKGFVFYDFNHSEELDPALEKSFDVVVVDPPFITREVWEKYSRAVKFLLKDGGKIIVSSVDENAPMLDELLKVKRQAFKPSIPHLVYQYSFFTNYNSSRFSQKNSEIPEEEDEDYY</sequence>
<dbReference type="GO" id="GO:0032259">
    <property type="term" value="P:methylation"/>
    <property type="evidence" value="ECO:0007669"/>
    <property type="project" value="UniProtKB-KW"/>
</dbReference>
<proteinExistence type="predicted"/>
<evidence type="ECO:0000256" key="1">
    <source>
        <dbReference type="ARBA" id="ARBA00004496"/>
    </source>
</evidence>